<keyword evidence="2" id="KW-0560">Oxidoreductase</keyword>
<evidence type="ECO:0000256" key="1">
    <source>
        <dbReference type="ARBA" id="ARBA00022723"/>
    </source>
</evidence>
<dbReference type="EMBL" id="ABID01000001">
    <property type="protein sequence ID" value="EDQ05708.1"/>
    <property type="molecule type" value="Genomic_DNA"/>
</dbReference>
<dbReference type="PANTHER" id="PTHR30004">
    <property type="entry name" value="4-HYDROXYTHREONINE-4-PHOSPHATE DEHYDROGENASE"/>
    <property type="match status" value="1"/>
</dbReference>
<accession>A0ABM9X871</accession>
<evidence type="ECO:0000313" key="5">
    <source>
        <dbReference type="Proteomes" id="UP000003257"/>
    </source>
</evidence>
<dbReference type="RefSeq" id="WP_007117778.1">
    <property type="nucleotide sequence ID" value="NZ_ABID01000001.1"/>
</dbReference>
<evidence type="ECO:0000313" key="4">
    <source>
        <dbReference type="EMBL" id="EDQ05708.1"/>
    </source>
</evidence>
<reference evidence="4 5" key="1">
    <citation type="submission" date="2007-11" db="EMBL/GenBank/DDBJ databases">
        <authorList>
            <person name="Wagner-Dobler I."/>
            <person name="Ferriera S."/>
            <person name="Johnson J."/>
            <person name="Kravitz S."/>
            <person name="Beeson K."/>
            <person name="Sutton G."/>
            <person name="Rogers Y.-H."/>
            <person name="Friedman R."/>
            <person name="Frazier M."/>
            <person name="Venter J.C."/>
        </authorList>
    </citation>
    <scope>NUCLEOTIDE SEQUENCE [LARGE SCALE GENOMIC DNA]</scope>
    <source>
        <strain evidence="4 5">HEL-45</strain>
    </source>
</reference>
<dbReference type="SUPFAM" id="SSF53659">
    <property type="entry name" value="Isocitrate/Isopropylmalate dehydrogenase-like"/>
    <property type="match status" value="1"/>
</dbReference>
<dbReference type="PANTHER" id="PTHR30004:SF3">
    <property type="entry name" value="4-HYDROXYTHREONINE-4-PHOSPHATE DEHYDROGENASE 2-RELATED"/>
    <property type="match status" value="1"/>
</dbReference>
<comment type="caution">
    <text evidence="4">The sequence shown here is derived from an EMBL/GenBank/DDBJ whole genome shotgun (WGS) entry which is preliminary data.</text>
</comment>
<dbReference type="Pfam" id="PF04166">
    <property type="entry name" value="PdxA"/>
    <property type="match status" value="1"/>
</dbReference>
<gene>
    <name evidence="4" type="ORF">OIHEL45_02820</name>
</gene>
<dbReference type="Proteomes" id="UP000003257">
    <property type="component" value="Unassembled WGS sequence"/>
</dbReference>
<evidence type="ECO:0000256" key="2">
    <source>
        <dbReference type="ARBA" id="ARBA00023002"/>
    </source>
</evidence>
<keyword evidence="1" id="KW-0479">Metal-binding</keyword>
<keyword evidence="3" id="KW-0520">NAD</keyword>
<name>A0ABM9X871_9RHOB</name>
<proteinExistence type="predicted"/>
<dbReference type="InterPro" id="IPR005255">
    <property type="entry name" value="PdxA_fam"/>
</dbReference>
<evidence type="ECO:0000256" key="3">
    <source>
        <dbReference type="ARBA" id="ARBA00023027"/>
    </source>
</evidence>
<protein>
    <submittedName>
        <fullName evidence="4">Pyridoxal phosphate biosynthesis protein</fullName>
    </submittedName>
</protein>
<sequence length="342" mass="36242">MSSEKPRLILTLGDPAGIGSELVARLLSDAEACKAADVLIVGDEAELQDGMSIAGTSFDYKRVSDAAALNDDPDLPLFLSIGKDGREWARAEATSAGGQHCLETLGYGLDMVAKGAADALVFAPLNKASLHAAGMTQSDELHWFADRLGHNGSVSEINVMEGLWTSRVTSHVALRNVADLITEDKIIEATRLIHDALIAGGNAQPRIGVCGLNPHNGDNGNFGTEEIDIIIPAVERAKALGLPVEGPYPSDTIFLKAVAKELDAIVTLYHDQGQIAIKLLGFWQGVTVQGGLPVPITTPAHGTAFDIRGAGKANPGPMRAAWNIACEMGMRRRQTQNIIKVD</sequence>
<dbReference type="Gene3D" id="3.40.718.10">
    <property type="entry name" value="Isopropylmalate Dehydrogenase"/>
    <property type="match status" value="1"/>
</dbReference>
<organism evidence="4 5">
    <name type="scientific">Sulfitobacter indolifex HEL-45</name>
    <dbReference type="NCBI Taxonomy" id="391624"/>
    <lineage>
        <taxon>Bacteria</taxon>
        <taxon>Pseudomonadati</taxon>
        <taxon>Pseudomonadota</taxon>
        <taxon>Alphaproteobacteria</taxon>
        <taxon>Rhodobacterales</taxon>
        <taxon>Roseobacteraceae</taxon>
        <taxon>Sulfitobacter</taxon>
    </lineage>
</organism>
<keyword evidence="5" id="KW-1185">Reference proteome</keyword>